<comment type="caution">
    <text evidence="2">The sequence shown here is derived from an EMBL/GenBank/DDBJ whole genome shotgun (WGS) entry which is preliminary data.</text>
</comment>
<name>A0ABW0KUW1_9BACT</name>
<keyword evidence="1" id="KW-0812">Transmembrane</keyword>
<sequence>MKLPLDPSHFDMPLSLATCIFGAAVSALGLVAATVAGWYLKLANIDPQELSIQPLHVVLIGFIIALAGFIVLILRAVWGRGIETVNRFSDALNNQAQQIADLIELQTRRVEKLETLSFDALRGATLQASHTTNHQKP</sequence>
<accession>A0ABW0KUW1</accession>
<organism evidence="2 3">
    <name type="scientific">Prosthecobacter fluviatilis</name>
    <dbReference type="NCBI Taxonomy" id="445931"/>
    <lineage>
        <taxon>Bacteria</taxon>
        <taxon>Pseudomonadati</taxon>
        <taxon>Verrucomicrobiota</taxon>
        <taxon>Verrucomicrobiia</taxon>
        <taxon>Verrucomicrobiales</taxon>
        <taxon>Verrucomicrobiaceae</taxon>
        <taxon>Prosthecobacter</taxon>
    </lineage>
</organism>
<keyword evidence="1" id="KW-0472">Membrane</keyword>
<keyword evidence="3" id="KW-1185">Reference proteome</keyword>
<dbReference type="Proteomes" id="UP001596052">
    <property type="component" value="Unassembled WGS sequence"/>
</dbReference>
<keyword evidence="1" id="KW-1133">Transmembrane helix</keyword>
<feature type="transmembrane region" description="Helical" evidence="1">
    <location>
        <begin position="55"/>
        <end position="78"/>
    </location>
</feature>
<evidence type="ECO:0000313" key="3">
    <source>
        <dbReference type="Proteomes" id="UP001596052"/>
    </source>
</evidence>
<dbReference type="EMBL" id="JBHSMQ010000009">
    <property type="protein sequence ID" value="MFC5457333.1"/>
    <property type="molecule type" value="Genomic_DNA"/>
</dbReference>
<dbReference type="RefSeq" id="WP_377170514.1">
    <property type="nucleotide sequence ID" value="NZ_JBHSMQ010000009.1"/>
</dbReference>
<gene>
    <name evidence="2" type="ORF">ACFQDI_20860</name>
</gene>
<protein>
    <submittedName>
        <fullName evidence="2">Uncharacterized protein</fullName>
    </submittedName>
</protein>
<evidence type="ECO:0000313" key="2">
    <source>
        <dbReference type="EMBL" id="MFC5457333.1"/>
    </source>
</evidence>
<reference evidence="3" key="1">
    <citation type="journal article" date="2019" name="Int. J. Syst. Evol. Microbiol.">
        <title>The Global Catalogue of Microorganisms (GCM) 10K type strain sequencing project: providing services to taxonomists for standard genome sequencing and annotation.</title>
        <authorList>
            <consortium name="The Broad Institute Genomics Platform"/>
            <consortium name="The Broad Institute Genome Sequencing Center for Infectious Disease"/>
            <person name="Wu L."/>
            <person name="Ma J."/>
        </authorList>
    </citation>
    <scope>NUCLEOTIDE SEQUENCE [LARGE SCALE GENOMIC DNA]</scope>
    <source>
        <strain evidence="3">CGMCC 4.1469</strain>
    </source>
</reference>
<proteinExistence type="predicted"/>
<feature type="transmembrane region" description="Helical" evidence="1">
    <location>
        <begin position="12"/>
        <end position="40"/>
    </location>
</feature>
<evidence type="ECO:0000256" key="1">
    <source>
        <dbReference type="SAM" id="Phobius"/>
    </source>
</evidence>